<dbReference type="Proteomes" id="UP000266841">
    <property type="component" value="Unassembled WGS sequence"/>
</dbReference>
<dbReference type="GO" id="GO:0006355">
    <property type="term" value="P:regulation of DNA-templated transcription"/>
    <property type="evidence" value="ECO:0007669"/>
    <property type="project" value="TreeGrafter"/>
</dbReference>
<dbReference type="InterPro" id="IPR011009">
    <property type="entry name" value="Kinase-like_dom_sf"/>
</dbReference>
<evidence type="ECO:0008006" key="6">
    <source>
        <dbReference type="Google" id="ProtNLM"/>
    </source>
</evidence>
<reference evidence="4 5" key="1">
    <citation type="journal article" date="2012" name="Genome Biol.">
        <title>Genome and low-iron response of an oceanic diatom adapted to chronic iron limitation.</title>
        <authorList>
            <person name="Lommer M."/>
            <person name="Specht M."/>
            <person name="Roy A.S."/>
            <person name="Kraemer L."/>
            <person name="Andreson R."/>
            <person name="Gutowska M.A."/>
            <person name="Wolf J."/>
            <person name="Bergner S.V."/>
            <person name="Schilhabel M.B."/>
            <person name="Klostermeier U.C."/>
            <person name="Beiko R.G."/>
            <person name="Rosenstiel P."/>
            <person name="Hippler M."/>
            <person name="Laroche J."/>
        </authorList>
    </citation>
    <scope>NUCLEOTIDE SEQUENCE [LARGE SCALE GENOMIC DNA]</scope>
    <source>
        <strain evidence="4 5">CCMP1005</strain>
    </source>
</reference>
<name>K0R446_THAOC</name>
<evidence type="ECO:0000259" key="2">
    <source>
        <dbReference type="PROSITE" id="PS50290"/>
    </source>
</evidence>
<dbReference type="EMBL" id="AGNL01047784">
    <property type="protein sequence ID" value="EJK46389.1"/>
    <property type="molecule type" value="Genomic_DNA"/>
</dbReference>
<dbReference type="GO" id="GO:0000124">
    <property type="term" value="C:SAGA complex"/>
    <property type="evidence" value="ECO:0007669"/>
    <property type="project" value="TreeGrafter"/>
</dbReference>
<dbReference type="GO" id="GO:0006281">
    <property type="term" value="P:DNA repair"/>
    <property type="evidence" value="ECO:0007669"/>
    <property type="project" value="TreeGrafter"/>
</dbReference>
<comment type="caution">
    <text evidence="4">The sequence shown here is derived from an EMBL/GenBank/DDBJ whole genome shotgun (WGS) entry which is preliminary data.</text>
</comment>
<evidence type="ECO:0000313" key="4">
    <source>
        <dbReference type="EMBL" id="EJK46389.1"/>
    </source>
</evidence>
<evidence type="ECO:0000313" key="5">
    <source>
        <dbReference type="Proteomes" id="UP000266841"/>
    </source>
</evidence>
<proteinExistence type="inferred from homology"/>
<feature type="domain" description="PI3K/PI4K catalytic" evidence="2">
    <location>
        <begin position="2576"/>
        <end position="2900"/>
    </location>
</feature>
<dbReference type="InterPro" id="IPR050517">
    <property type="entry name" value="DDR_Repair_Kinase"/>
</dbReference>
<dbReference type="InterPro" id="IPR036940">
    <property type="entry name" value="PI3/4_kinase_cat_sf"/>
</dbReference>
<dbReference type="InterPro" id="IPR046805">
    <property type="entry name" value="Tra1_ring"/>
</dbReference>
<dbReference type="Pfam" id="PF00454">
    <property type="entry name" value="PI3_PI4_kinase"/>
    <property type="match status" value="1"/>
</dbReference>
<evidence type="ECO:0000259" key="3">
    <source>
        <dbReference type="PROSITE" id="PS51189"/>
    </source>
</evidence>
<comment type="similarity">
    <text evidence="1">Belongs to the PI3/PI4-kinase family. TRA1 subfamily.</text>
</comment>
<dbReference type="GO" id="GO:0005634">
    <property type="term" value="C:nucleus"/>
    <property type="evidence" value="ECO:0007669"/>
    <property type="project" value="TreeGrafter"/>
</dbReference>
<dbReference type="Gene3D" id="1.10.1070.11">
    <property type="entry name" value="Phosphatidylinositol 3-/4-kinase, catalytic domain"/>
    <property type="match status" value="1"/>
</dbReference>
<dbReference type="PANTHER" id="PTHR11139">
    <property type="entry name" value="ATAXIA TELANGIECTASIA MUTATED ATM -RELATED"/>
    <property type="match status" value="1"/>
</dbReference>
<dbReference type="SUPFAM" id="SSF56112">
    <property type="entry name" value="Protein kinase-like (PK-like)"/>
    <property type="match status" value="1"/>
</dbReference>
<sequence length="2945" mass="327231">LSALVDVDADGGGAAFSVCTGVDKSSGADAEEVESAALRDNAYNPDFSLVCRGLFAASVLDHLRDDALILLKGLGTHIFFLLCTNRDRITRINCDGCEVDPFHQGTDGTQRGLGHGHSNHIADGKIHSLNAFGNFRLELGGGVDPFIFNEALARAFACEDADLSSRAAAEVMDHVVDVYRETREKVGAQAAATGDEAQSSSWGDVLFENLVSKMCEVLFNISWDHRPGLMSGLFDLITKMGLKWSKQFEVEILHTALFLVEDSPEGFANAAEDSLQFFVRVSWFFLGGPEPWMASNLVVHDCLCPMIDKSVVLDQVEAPPVDDAALTLILSKIASTNPLVRLAETLTVSQEPTESSTAEPVCRRGCCRVHRGAGAVPDTDRGQTPAFFLVRAPQGVVLIDRDGYNSESTKRRPKVRSASVFLRKSFTLQDKSFGGRIVVPAELTTAVQFRVSTILLFRAIIQGFPEEFNDAEKNSPIGNIRPYVTKLLFRSLVSEPPEAVASSASALRCATTLGSRNSKNFLSKEMIQTCIKPILLALRDFRTLSLPLLKGLLRLLGLLKNWFSKSLGNKLLEHMSKFTNPGSVKEMKIWTPGEELLIAASLMDLFAPLPQSAQFAEQLVDCTLQLESVMHRYEKAPAISPFREPLARFLYRHCPNQRRHSDVSNYCGKTSKQSEVIWPPDTKTKNAAEKTLRLMQQNRLVLAARPWFSSIFHSPYIAQNAVANAARLGIERLGGELEQARQSYAKEVSIQYDISEMKVSGKVVTIPHLELHYTSFRIIEVLSRYNPHCLDSESEVGKSIRWVWRSRGRHERLQHEDCLPPRYISESSTLAKLLVSQSRTNPADTDLLFEMIRIYLQPLVSDFSFLQRHLVDITVNACTLDQQQSILKRFVTLVGSDSTDDGIGVAVVSSQMLVSPMLKNVQTKELFKGKPMTKLLAAILKDSAGRSSNLTGELMIVLDIILEKMDKKDLASVEKDLLKYIQNTAKHAEGSAKFQAIVTMSRLATIFRLPTKVVVSTYQHLIKSKQERYLVRGAVEILIPVIESQLESLEMEGLRKYTLKLVRDEALSGPQQVNLWEAITRHPHFFEYCKDTILMRVPDQISIFGIQHGVSADLRLLAVSIARLLVAWDVASDPSRVKVNEMVANKLFEIASVNGDGKLDEQRRDLQDQIMSLLGKISSTNEMLKIDKMTIRQNNNSVDPASHLNHLKLCADVILRVLENAPENQFANDNICVLLREVESVPSSFTCVELTGQLKAICTQALGATHKGSLEVKSQLVAILSNFMASGNVDAACLAVAIVDKSKSRLVESFAGSFASLSLRLADSHVHDIAQSLSIGSSMIDNKLYATPTLGEYEIACGLGFVPAKSGWESRQADGCSERQIEIQNQTPDALTRTLMTCLHLLGSCRSEMHLFASCRAQLLDSFNLILDYSDSLPLILSVVSIVGRWILVDPQQSPLTKSEKEEFLIKFALLIDQCRLPTIQSHILGDLMCSFVLTALGYHSDLVREYPFGLGGCEVSTTESRRDLLGLSSFQKIYASCLLSSDRLARILVAGSSCLDEAGNQVYQQLSTLALKNGGRGGDLVDVGGLPERSLSIVLGQLFDLDYTCLGHRLWTAAIVDQLLYSTRHGGGVSFECMRKSNQAKICPPQGLTRIEMKRKSGSGGHGRCIAAIRNLIHADGPTCQATLENCFQSAWACLPDNDVRCELIDPIQSLLLLPSHAQFMKSGPGKSTNAVQSMLSLLNRLRPVPALDPFVLKSLSSNYNARCEVLLYLENHLQAQRRNGHNVDSSNELVRAIQGIYDELADVDTSLSISATVSSFSGTKYALSLDQYGLVNEANDAFMSLIERAGGGGEFVPPGRELDLWEDRWVAAQRELSQWSLVDEFATSSGDKPLMLEASWKLNDWGKVKALLATPSIVALTEEGDPLTKMHEIYLAIHDGSLDVVDGLQAQTSTLCLNKWQLLPQLSFSGSAHNRLLQQFQRIVELKETSQILHDVSSHAAQRTTPDLKGPLRSWQHRLPNSFESLSVWEDVFIWRCQIFDAVASNFSWSDPNTVASLQDKPFACIALARVARKQGLPEVAAHNISSISKHPMDVQDAFQRVREQISSFKSVSSQVETKSGLNLVNSTNLSYFDDRQKAEAFRLKAYFLDGCKDKPKANQAYCHAVQICPNYARAWTDWGRLCVSLCEVARSDSEEDRKKNISLYLSQAMGCYLEAVRCSADEHSREYLPACLSMLAHDGDTFGHLCQAFDTRSASVPAWVWLPWIPQLLSSLCRVEAPALKTVLSNILKDHPQAIYFQLRSAYFEKKSNEVKSRSRGDDDAQMSAKLTEILMSNLRRYHPTLWTRLELVLEDLIARFRPSYEAELLHSIQTILKKIERSDGDEAEQLASCKRNLAAISSKFFADKISSSRKRKAVLFKARHGEQFNRDFQGHNDALLPDLVQKLKRWRSMLEAQASKIPKYNSLQEMAPSLSWFSQEAPDLWAGACESKTLTISNTSEQDLFSTNFSFLFDRKRSSASAAFRASTQSVLAAASLEGGGGNFGGGAAVIEIPGQYAPTSASVLDGRPFPELHAKIARFKQTVEVMGNGNPEHLMHKITLVGSDGREYKFLLQLAATFWMRTDERSAQLHWLMRNILRRDKDARRRCLNACPTVSIPVAERMRLVATETSHRSLDTAFRHVYGDDFDVAKHFHETVQTKFGELGDVSPEKKDEAIKETRLAVFKDVCVEMVRPDVLSLYMADAAPSAEHMFQFRKSFASQLAVNSLLQHAFAIVERSPSKFVFCLRSGQVLSPDFRTQYNQGLFHEPGVPFRLTRSIEEALGLSLHGTFTPALATASSAVAVKEEVLRPLLEILLRDDVMAWYTSKSSGTTDKKLQEVEKQLAERINRNVKYAQKRFADCCLRKVENASDEVIGPCPTPIDSYVRSLIESAASEEKLSMMPSSFQAWL</sequence>
<dbReference type="GO" id="GO:0035267">
    <property type="term" value="C:NuA4 histone acetyltransferase complex"/>
    <property type="evidence" value="ECO:0007669"/>
    <property type="project" value="TreeGrafter"/>
</dbReference>
<dbReference type="PROSITE" id="PS51189">
    <property type="entry name" value="FAT"/>
    <property type="match status" value="1"/>
</dbReference>
<evidence type="ECO:0000256" key="1">
    <source>
        <dbReference type="ARBA" id="ARBA00007234"/>
    </source>
</evidence>
<dbReference type="PANTHER" id="PTHR11139:SF1">
    <property type="entry name" value="TRANSFORMATION_TRANSCRIPTION DOMAIN-ASSOCIATED PROTEIN"/>
    <property type="match status" value="1"/>
</dbReference>
<gene>
    <name evidence="4" type="ORF">THAOC_34943</name>
</gene>
<dbReference type="eggNOG" id="KOG0889">
    <property type="taxonomic scope" value="Eukaryota"/>
</dbReference>
<dbReference type="OrthoDB" id="5570127at2759"/>
<dbReference type="PROSITE" id="PS50290">
    <property type="entry name" value="PI3_4_KINASE_3"/>
    <property type="match status" value="1"/>
</dbReference>
<protein>
    <recommendedName>
        <fullName evidence="6">Non-specific serine/threonine protein kinase</fullName>
    </recommendedName>
</protein>
<dbReference type="SMART" id="SM00146">
    <property type="entry name" value="PI3Kc"/>
    <property type="match status" value="1"/>
</dbReference>
<feature type="non-terminal residue" evidence="4">
    <location>
        <position position="1"/>
    </location>
</feature>
<dbReference type="CDD" id="cd05163">
    <property type="entry name" value="PIKK_TRRAP"/>
    <property type="match status" value="1"/>
</dbReference>
<feature type="domain" description="FAT" evidence="3">
    <location>
        <begin position="1753"/>
        <end position="2304"/>
    </location>
</feature>
<dbReference type="Pfam" id="PF20206">
    <property type="entry name" value="Tra1_ring"/>
    <property type="match status" value="3"/>
</dbReference>
<accession>K0R446</accession>
<dbReference type="InterPro" id="IPR003151">
    <property type="entry name" value="PIK-rel_kinase_FAT"/>
</dbReference>
<dbReference type="InterPro" id="IPR000403">
    <property type="entry name" value="PI3/4_kinase_cat_dom"/>
</dbReference>
<keyword evidence="5" id="KW-1185">Reference proteome</keyword>
<organism evidence="4 5">
    <name type="scientific">Thalassiosira oceanica</name>
    <name type="common">Marine diatom</name>
    <dbReference type="NCBI Taxonomy" id="159749"/>
    <lineage>
        <taxon>Eukaryota</taxon>
        <taxon>Sar</taxon>
        <taxon>Stramenopiles</taxon>
        <taxon>Ochrophyta</taxon>
        <taxon>Bacillariophyta</taxon>
        <taxon>Coscinodiscophyceae</taxon>
        <taxon>Thalassiosirophycidae</taxon>
        <taxon>Thalassiosirales</taxon>
        <taxon>Thalassiosiraceae</taxon>
        <taxon>Thalassiosira</taxon>
    </lineage>
</organism>
<dbReference type="InterPro" id="IPR014009">
    <property type="entry name" value="PIK_FAT"/>
</dbReference>
<dbReference type="Pfam" id="PF02259">
    <property type="entry name" value="FAT"/>
    <property type="match status" value="1"/>
</dbReference>